<reference evidence="1 2" key="1">
    <citation type="submission" date="2019-01" db="EMBL/GenBank/DDBJ databases">
        <title>Sequencing the genomes of 1000 actinobacteria strains.</title>
        <authorList>
            <person name="Klenk H.-P."/>
        </authorList>
    </citation>
    <scope>NUCLEOTIDE SEQUENCE [LARGE SCALE GENOMIC DNA]</scope>
    <source>
        <strain evidence="1 2">DSM 43925</strain>
    </source>
</reference>
<organism evidence="1 2">
    <name type="scientific">Nonomuraea polychroma</name>
    <dbReference type="NCBI Taxonomy" id="46176"/>
    <lineage>
        <taxon>Bacteria</taxon>
        <taxon>Bacillati</taxon>
        <taxon>Actinomycetota</taxon>
        <taxon>Actinomycetes</taxon>
        <taxon>Streptosporangiales</taxon>
        <taxon>Streptosporangiaceae</taxon>
        <taxon>Nonomuraea</taxon>
    </lineage>
</organism>
<dbReference type="RefSeq" id="WP_127936607.1">
    <property type="nucleotide sequence ID" value="NZ_SAUN01000001.1"/>
</dbReference>
<protein>
    <submittedName>
        <fullName evidence="1">Uncharacterized protein</fullName>
    </submittedName>
</protein>
<comment type="caution">
    <text evidence="1">The sequence shown here is derived from an EMBL/GenBank/DDBJ whole genome shotgun (WGS) entry which is preliminary data.</text>
</comment>
<dbReference type="OrthoDB" id="5185581at2"/>
<gene>
    <name evidence="1" type="ORF">EDD27_7670</name>
</gene>
<evidence type="ECO:0000313" key="1">
    <source>
        <dbReference type="EMBL" id="RVX44903.1"/>
    </source>
</evidence>
<evidence type="ECO:0000313" key="2">
    <source>
        <dbReference type="Proteomes" id="UP000284824"/>
    </source>
</evidence>
<name>A0A438MGI8_9ACTN</name>
<dbReference type="AlphaFoldDB" id="A0A438MGI8"/>
<dbReference type="Proteomes" id="UP000284824">
    <property type="component" value="Unassembled WGS sequence"/>
</dbReference>
<proteinExistence type="predicted"/>
<dbReference type="EMBL" id="SAUN01000001">
    <property type="protein sequence ID" value="RVX44903.1"/>
    <property type="molecule type" value="Genomic_DNA"/>
</dbReference>
<keyword evidence="2" id="KW-1185">Reference proteome</keyword>
<sequence length="342" mass="38960">MTPDEPRAVGDITLDGTPYLVLGRRKGRRDMEARRVVIHEDLHEPLWELSLHALERVRAGNARSYEPNAELELGEEYFLLDLDEIPEQPEKPSRGKKADLTPEDDNQDRTAALIRALRDVGVLDILDPHELPEFTPTLFYSVAWQQADDTWVHFIRKTNPRQVFKPGLKWLGYGDTLKRIADPAMVIDDLIDMILTADQLAAFSGQHLKTLFTDVHIVLQDVPKYVDTVAKILDEESIGITEDAKTALLAASKKRVSFAARLYRLQERLAEIRLDLNRLGKVMDLHTIDIGSLLDGEGKIHFQEDQAGLFLDVLDGRLFKDDWTGEPRRADRYSRWQSTSSS</sequence>
<accession>A0A438MGI8</accession>